<dbReference type="Gene3D" id="1.10.630.10">
    <property type="entry name" value="Cytochrome P450"/>
    <property type="match status" value="1"/>
</dbReference>
<dbReference type="PRINTS" id="PR00463">
    <property type="entry name" value="EP450I"/>
</dbReference>
<protein>
    <submittedName>
        <fullName evidence="14">Cytochrome P450</fullName>
    </submittedName>
</protein>
<dbReference type="GO" id="GO:0005506">
    <property type="term" value="F:iron ion binding"/>
    <property type="evidence" value="ECO:0007669"/>
    <property type="project" value="InterPro"/>
</dbReference>
<reference evidence="14" key="2">
    <citation type="journal article" date="2023" name="Proc. Natl. Acad. Sci. U.S.A.">
        <title>A global phylogenomic analysis of the shiitake genus Lentinula.</title>
        <authorList>
            <person name="Sierra-Patev S."/>
            <person name="Min B."/>
            <person name="Naranjo-Ortiz M."/>
            <person name="Looney B."/>
            <person name="Konkel Z."/>
            <person name="Slot J.C."/>
            <person name="Sakamoto Y."/>
            <person name="Steenwyk J.L."/>
            <person name="Rokas A."/>
            <person name="Carro J."/>
            <person name="Camarero S."/>
            <person name="Ferreira P."/>
            <person name="Molpeceres G."/>
            <person name="Ruiz-Duenas F.J."/>
            <person name="Serrano A."/>
            <person name="Henrissat B."/>
            <person name="Drula E."/>
            <person name="Hughes K.W."/>
            <person name="Mata J.L."/>
            <person name="Ishikawa N.K."/>
            <person name="Vargas-Isla R."/>
            <person name="Ushijima S."/>
            <person name="Smith C.A."/>
            <person name="Donoghue J."/>
            <person name="Ahrendt S."/>
            <person name="Andreopoulos W."/>
            <person name="He G."/>
            <person name="LaButti K."/>
            <person name="Lipzen A."/>
            <person name="Ng V."/>
            <person name="Riley R."/>
            <person name="Sandor L."/>
            <person name="Barry K."/>
            <person name="Martinez A.T."/>
            <person name="Xiao Y."/>
            <person name="Gibbons J.G."/>
            <person name="Terashima K."/>
            <person name="Grigoriev I.V."/>
            <person name="Hibbett D."/>
        </authorList>
    </citation>
    <scope>NUCLEOTIDE SEQUENCE</scope>
    <source>
        <strain evidence="14">ET3784</strain>
    </source>
</reference>
<gene>
    <name evidence="14" type="ORF">DFJ43DRAFT_1004929</name>
</gene>
<dbReference type="GO" id="GO:0016020">
    <property type="term" value="C:membrane"/>
    <property type="evidence" value="ECO:0007669"/>
    <property type="project" value="UniProtKB-SubCell"/>
</dbReference>
<dbReference type="InterPro" id="IPR002401">
    <property type="entry name" value="Cyt_P450_E_grp-I"/>
</dbReference>
<dbReference type="InterPro" id="IPR050121">
    <property type="entry name" value="Cytochrome_P450_monoxygenase"/>
</dbReference>
<evidence type="ECO:0000313" key="14">
    <source>
        <dbReference type="EMBL" id="KAJ3720284.1"/>
    </source>
</evidence>
<evidence type="ECO:0000256" key="13">
    <source>
        <dbReference type="PIRSR" id="PIRSR602401-1"/>
    </source>
</evidence>
<keyword evidence="11" id="KW-0503">Monooxygenase</keyword>
<keyword evidence="7 13" id="KW-0479">Metal-binding</keyword>
<dbReference type="EMBL" id="JANVFO010000062">
    <property type="protein sequence ID" value="KAJ3720284.1"/>
    <property type="molecule type" value="Genomic_DNA"/>
</dbReference>
<evidence type="ECO:0000256" key="5">
    <source>
        <dbReference type="ARBA" id="ARBA00022617"/>
    </source>
</evidence>
<keyword evidence="15" id="KW-1185">Reference proteome</keyword>
<evidence type="ECO:0000256" key="8">
    <source>
        <dbReference type="ARBA" id="ARBA00022989"/>
    </source>
</evidence>
<proteinExistence type="inferred from homology"/>
<evidence type="ECO:0000256" key="10">
    <source>
        <dbReference type="ARBA" id="ARBA00023004"/>
    </source>
</evidence>
<evidence type="ECO:0000256" key="4">
    <source>
        <dbReference type="ARBA" id="ARBA00010617"/>
    </source>
</evidence>
<accession>A0AA38JCS9</accession>
<dbReference type="PRINTS" id="PR00385">
    <property type="entry name" value="P450"/>
</dbReference>
<feature type="binding site" description="axial binding residue" evidence="13">
    <location>
        <position position="471"/>
    </location>
    <ligand>
        <name>heme</name>
        <dbReference type="ChEBI" id="CHEBI:30413"/>
    </ligand>
    <ligandPart>
        <name>Fe</name>
        <dbReference type="ChEBI" id="CHEBI:18248"/>
    </ligandPart>
</feature>
<evidence type="ECO:0000256" key="9">
    <source>
        <dbReference type="ARBA" id="ARBA00023002"/>
    </source>
</evidence>
<evidence type="ECO:0000256" key="3">
    <source>
        <dbReference type="ARBA" id="ARBA00004721"/>
    </source>
</evidence>
<comment type="cofactor">
    <cofactor evidence="1 13">
        <name>heme</name>
        <dbReference type="ChEBI" id="CHEBI:30413"/>
    </cofactor>
</comment>
<dbReference type="PANTHER" id="PTHR24305:SF166">
    <property type="entry name" value="CYTOCHROME P450 12A4, MITOCHONDRIAL-RELATED"/>
    <property type="match status" value="1"/>
</dbReference>
<comment type="subcellular location">
    <subcellularLocation>
        <location evidence="2">Membrane</location>
    </subcellularLocation>
</comment>
<keyword evidence="6" id="KW-0812">Transmembrane</keyword>
<evidence type="ECO:0000256" key="7">
    <source>
        <dbReference type="ARBA" id="ARBA00022723"/>
    </source>
</evidence>
<dbReference type="Proteomes" id="UP001176059">
    <property type="component" value="Unassembled WGS sequence"/>
</dbReference>
<name>A0AA38JCS9_9AGAR</name>
<dbReference type="InterPro" id="IPR001128">
    <property type="entry name" value="Cyt_P450"/>
</dbReference>
<reference evidence="14" key="1">
    <citation type="submission" date="2022-08" db="EMBL/GenBank/DDBJ databases">
        <authorList>
            <consortium name="DOE Joint Genome Institute"/>
            <person name="Min B."/>
            <person name="Sierra-Patev S."/>
            <person name="Naranjo-Ortiz M."/>
            <person name="Looney B."/>
            <person name="Konkel Z."/>
            <person name="Slot J.C."/>
            <person name="Sakamoto Y."/>
            <person name="Steenwyk J.L."/>
            <person name="Rokas A."/>
            <person name="Carro J."/>
            <person name="Camarero S."/>
            <person name="Ferreira P."/>
            <person name="Molpeceres G."/>
            <person name="Ruiz-duenas F.J."/>
            <person name="Serrano A."/>
            <person name="Henrissat B."/>
            <person name="Drula E."/>
            <person name="Hughes K.W."/>
            <person name="Mata J.L."/>
            <person name="Ishikawa N.K."/>
            <person name="Vargas-Isla R."/>
            <person name="Ushijima S."/>
            <person name="Smith C.A."/>
            <person name="Ahrendt S."/>
            <person name="Andreopoulos W."/>
            <person name="He G."/>
            <person name="LaButti K."/>
            <person name="Lipzen A."/>
            <person name="Ng V."/>
            <person name="Riley R."/>
            <person name="Sandor L."/>
            <person name="Barry K."/>
            <person name="Martinez A.T."/>
            <person name="Xiao Y."/>
            <person name="Gibbons J.G."/>
            <person name="Terashima K."/>
            <person name="Hibbett D.S."/>
            <person name="Grigoriev I.V."/>
        </authorList>
    </citation>
    <scope>NUCLEOTIDE SEQUENCE</scope>
    <source>
        <strain evidence="14">ET3784</strain>
    </source>
</reference>
<evidence type="ECO:0000256" key="6">
    <source>
        <dbReference type="ARBA" id="ARBA00022692"/>
    </source>
</evidence>
<comment type="caution">
    <text evidence="14">The sequence shown here is derived from an EMBL/GenBank/DDBJ whole genome shotgun (WGS) entry which is preliminary data.</text>
</comment>
<organism evidence="14 15">
    <name type="scientific">Lentinula guzmanii</name>
    <dbReference type="NCBI Taxonomy" id="2804957"/>
    <lineage>
        <taxon>Eukaryota</taxon>
        <taxon>Fungi</taxon>
        <taxon>Dikarya</taxon>
        <taxon>Basidiomycota</taxon>
        <taxon>Agaricomycotina</taxon>
        <taxon>Agaricomycetes</taxon>
        <taxon>Agaricomycetidae</taxon>
        <taxon>Agaricales</taxon>
        <taxon>Marasmiineae</taxon>
        <taxon>Omphalotaceae</taxon>
        <taxon>Lentinula</taxon>
    </lineage>
</organism>
<evidence type="ECO:0000256" key="1">
    <source>
        <dbReference type="ARBA" id="ARBA00001971"/>
    </source>
</evidence>
<keyword evidence="10 13" id="KW-0408">Iron</keyword>
<evidence type="ECO:0000256" key="12">
    <source>
        <dbReference type="ARBA" id="ARBA00023136"/>
    </source>
</evidence>
<keyword evidence="5 13" id="KW-0349">Heme</keyword>
<keyword evidence="8" id="KW-1133">Transmembrane helix</keyword>
<dbReference type="InterPro" id="IPR036396">
    <property type="entry name" value="Cyt_P450_sf"/>
</dbReference>
<dbReference type="PANTHER" id="PTHR24305">
    <property type="entry name" value="CYTOCHROME P450"/>
    <property type="match status" value="1"/>
</dbReference>
<dbReference type="SUPFAM" id="SSF48264">
    <property type="entry name" value="Cytochrome P450"/>
    <property type="match status" value="1"/>
</dbReference>
<dbReference type="Pfam" id="PF00067">
    <property type="entry name" value="p450"/>
    <property type="match status" value="1"/>
</dbReference>
<dbReference type="GO" id="GO:0016705">
    <property type="term" value="F:oxidoreductase activity, acting on paired donors, with incorporation or reduction of molecular oxygen"/>
    <property type="evidence" value="ECO:0007669"/>
    <property type="project" value="InterPro"/>
</dbReference>
<evidence type="ECO:0000256" key="2">
    <source>
        <dbReference type="ARBA" id="ARBA00004370"/>
    </source>
</evidence>
<dbReference type="GO" id="GO:0004497">
    <property type="term" value="F:monooxygenase activity"/>
    <property type="evidence" value="ECO:0007669"/>
    <property type="project" value="UniProtKB-KW"/>
</dbReference>
<keyword evidence="9" id="KW-0560">Oxidoreductase</keyword>
<evidence type="ECO:0000313" key="15">
    <source>
        <dbReference type="Proteomes" id="UP001176059"/>
    </source>
</evidence>
<comment type="similarity">
    <text evidence="4">Belongs to the cytochrome P450 family.</text>
</comment>
<dbReference type="AlphaFoldDB" id="A0AA38JCS9"/>
<keyword evidence="12" id="KW-0472">Membrane</keyword>
<dbReference type="GO" id="GO:0020037">
    <property type="term" value="F:heme binding"/>
    <property type="evidence" value="ECO:0007669"/>
    <property type="project" value="InterPro"/>
</dbReference>
<sequence>MFLVVIGTVVIHLVRHFYKRSANSLRNVRGPPAENFVFGNLRQLMSSEGYNFHADLTQHYGRVVKLHSLLGANDLYVFDHAAMETILVKEESIFNMPDALLAANHLIFGPCLVSTSGARHRRARKILNPVFSLSRLKAISPVICEIANQQTSAELATKITCESEVDMLEVLGSAALEYIGQGGLGHSFATHKVEALRDMKELLFAAKRLIVPIQALPFLMKVLPAGLRRRLIDYIPLPDLHLLRDLVDSLNDTSRNILEEKKQTLNEKNNDLSGQIGQGKDITTLLMKAVASDQAESWMSDEEILGQMNVLLFAGTDTTGTVMSRCLQELALHPEVQERLRQEITAVSHCVDLSYEAIDSLPLLEAVCRETLRLYPPAITASRQALADTSLPLSKPIIGVDNTEIREVFVPAGTLVHIGIKAANQDQSIWGPDATAWKPERWSALPETLVNAKVPGVYTKLMTFIGGPRGCIGFKFAEMVMKTTIAILVKDFVFSLSEKQIVWKLGVAEAPTVGGKHALPMKVKKVIYNGNVDS</sequence>
<comment type="pathway">
    <text evidence="3">Secondary metabolite biosynthesis; terpenoid biosynthesis.</text>
</comment>
<evidence type="ECO:0000256" key="11">
    <source>
        <dbReference type="ARBA" id="ARBA00023033"/>
    </source>
</evidence>